<feature type="compositionally biased region" description="Pro residues" evidence="1">
    <location>
        <begin position="109"/>
        <end position="128"/>
    </location>
</feature>
<feature type="region of interest" description="Disordered" evidence="1">
    <location>
        <begin position="102"/>
        <end position="140"/>
    </location>
</feature>
<feature type="compositionally biased region" description="Polar residues" evidence="1">
    <location>
        <begin position="24"/>
        <end position="33"/>
    </location>
</feature>
<evidence type="ECO:0008006" key="4">
    <source>
        <dbReference type="Google" id="ProtNLM"/>
    </source>
</evidence>
<organism evidence="2 3">
    <name type="scientific">Bos indicus</name>
    <name type="common">Zebu</name>
    <dbReference type="NCBI Taxonomy" id="9915"/>
    <lineage>
        <taxon>Eukaryota</taxon>
        <taxon>Metazoa</taxon>
        <taxon>Chordata</taxon>
        <taxon>Craniata</taxon>
        <taxon>Vertebrata</taxon>
        <taxon>Euteleostomi</taxon>
        <taxon>Mammalia</taxon>
        <taxon>Eutheria</taxon>
        <taxon>Laurasiatheria</taxon>
        <taxon>Artiodactyla</taxon>
        <taxon>Ruminantia</taxon>
        <taxon>Pecora</taxon>
        <taxon>Bovidae</taxon>
        <taxon>Bovinae</taxon>
        <taxon>Bos</taxon>
    </lineage>
</organism>
<name>A0ABM4SR38_BOSIN</name>
<feature type="compositionally biased region" description="Basic residues" evidence="1">
    <location>
        <begin position="35"/>
        <end position="48"/>
    </location>
</feature>
<dbReference type="GeneID" id="139184400"/>
<evidence type="ECO:0000313" key="2">
    <source>
        <dbReference type="Proteomes" id="UP001652663"/>
    </source>
</evidence>
<dbReference type="RefSeq" id="XP_070650261.1">
    <property type="nucleotide sequence ID" value="XM_070794160.1"/>
</dbReference>
<keyword evidence="2" id="KW-1185">Reference proteome</keyword>
<gene>
    <name evidence="3" type="primary">LOC139184400</name>
</gene>
<evidence type="ECO:0000313" key="3">
    <source>
        <dbReference type="RefSeq" id="XP_070650261.1"/>
    </source>
</evidence>
<sequence length="258" mass="27421">MPRPILGRWTAGLRGPLKSGLRAAQSSESSVPQSRRPRALRSGWRGRGRLYGSRRALPQPRVGRVSARRSFGRHVLPGRYAAAAAGSRRELWLRSEAARLQLPRADLPARPPPPSPRLPPPPPPPPGSRSPGTLHPTPLHASFLSAGASRVPALHSPCYLPPGHSHGGAHCPLLHPPRASPACTGGTAALGTRQRPRGGEGRTCADEREGASGRGGWQFPFNSFPPSLQARFGGTGPEAAFIPTLGHRNTARGYPEPI</sequence>
<feature type="compositionally biased region" description="Basic and acidic residues" evidence="1">
    <location>
        <begin position="197"/>
        <end position="211"/>
    </location>
</feature>
<reference evidence="3" key="1">
    <citation type="submission" date="2025-08" db="UniProtKB">
        <authorList>
            <consortium name="RefSeq"/>
        </authorList>
    </citation>
    <scope>IDENTIFICATION</scope>
    <source>
        <tissue evidence="3">Blood</tissue>
    </source>
</reference>
<proteinExistence type="predicted"/>
<protein>
    <recommendedName>
        <fullName evidence="4">Basic proline-rich protein-like</fullName>
    </recommendedName>
</protein>
<feature type="region of interest" description="Disordered" evidence="1">
    <location>
        <begin position="189"/>
        <end position="217"/>
    </location>
</feature>
<evidence type="ECO:0000256" key="1">
    <source>
        <dbReference type="SAM" id="MobiDB-lite"/>
    </source>
</evidence>
<accession>A0ABM4SR38</accession>
<feature type="region of interest" description="Disordered" evidence="1">
    <location>
        <begin position="1"/>
        <end position="66"/>
    </location>
</feature>
<dbReference type="Proteomes" id="UP001652663">
    <property type="component" value="Chromosome 8"/>
</dbReference>